<feature type="region of interest" description="Disordered" evidence="1">
    <location>
        <begin position="1"/>
        <end position="42"/>
    </location>
</feature>
<evidence type="ECO:0000256" key="1">
    <source>
        <dbReference type="SAM" id="MobiDB-lite"/>
    </source>
</evidence>
<keyword evidence="3" id="KW-1185">Reference proteome</keyword>
<reference evidence="2" key="1">
    <citation type="journal article" date="2022" name="Front. Genet.">
        <title>Chromosome-Scale Assembly of the Dendrobium nobile Genome Provides Insights Into the Molecular Mechanism of the Biosynthesis of the Medicinal Active Ingredient of Dendrobium.</title>
        <authorList>
            <person name="Xu Q."/>
            <person name="Niu S.-C."/>
            <person name="Li K.-L."/>
            <person name="Zheng P.-J."/>
            <person name="Zhang X.-J."/>
            <person name="Jia Y."/>
            <person name="Liu Y."/>
            <person name="Niu Y.-X."/>
            <person name="Yu L.-H."/>
            <person name="Chen D.-F."/>
            <person name="Zhang G.-Q."/>
        </authorList>
    </citation>
    <scope>NUCLEOTIDE SEQUENCE</scope>
    <source>
        <tissue evidence="2">Leaf</tissue>
    </source>
</reference>
<name>A0A8T3C6N2_DENNO</name>
<organism evidence="2 3">
    <name type="scientific">Dendrobium nobile</name>
    <name type="common">Orchid</name>
    <dbReference type="NCBI Taxonomy" id="94219"/>
    <lineage>
        <taxon>Eukaryota</taxon>
        <taxon>Viridiplantae</taxon>
        <taxon>Streptophyta</taxon>
        <taxon>Embryophyta</taxon>
        <taxon>Tracheophyta</taxon>
        <taxon>Spermatophyta</taxon>
        <taxon>Magnoliopsida</taxon>
        <taxon>Liliopsida</taxon>
        <taxon>Asparagales</taxon>
        <taxon>Orchidaceae</taxon>
        <taxon>Epidendroideae</taxon>
        <taxon>Malaxideae</taxon>
        <taxon>Dendrobiinae</taxon>
        <taxon>Dendrobium</taxon>
    </lineage>
</organism>
<sequence>MASTDGPVELRASSSGPIELRASSGSPTKLRATSGGPTELMASSGGLAELRAVVEEERGGKSELRSLSWSIAWSLPFKREEGGVEIARVVGSFVAVRLRSFDDFPSLSDRKSLHFDRKLERELAGCEGSELNCCSNPATNRSCISHGRCRSASHIRFTHCGIIITDGRRREEFAYRNGADS</sequence>
<evidence type="ECO:0000313" key="2">
    <source>
        <dbReference type="EMBL" id="KAI0528677.1"/>
    </source>
</evidence>
<comment type="caution">
    <text evidence="2">The sequence shown here is derived from an EMBL/GenBank/DDBJ whole genome shotgun (WGS) entry which is preliminary data.</text>
</comment>
<gene>
    <name evidence="2" type="ORF">KFK09_001219</name>
</gene>
<dbReference type="EMBL" id="JAGYWB010000002">
    <property type="protein sequence ID" value="KAI0528677.1"/>
    <property type="molecule type" value="Genomic_DNA"/>
</dbReference>
<dbReference type="AlphaFoldDB" id="A0A8T3C6N2"/>
<dbReference type="Proteomes" id="UP000829196">
    <property type="component" value="Unassembled WGS sequence"/>
</dbReference>
<proteinExistence type="predicted"/>
<accession>A0A8T3C6N2</accession>
<protein>
    <submittedName>
        <fullName evidence="2">Uncharacterized protein</fullName>
    </submittedName>
</protein>
<evidence type="ECO:0000313" key="3">
    <source>
        <dbReference type="Proteomes" id="UP000829196"/>
    </source>
</evidence>